<protein>
    <submittedName>
        <fullName evidence="2">Uncharacterized protein</fullName>
    </submittedName>
</protein>
<accession>A0A9W8AMQ5</accession>
<feature type="non-terminal residue" evidence="2">
    <location>
        <position position="124"/>
    </location>
</feature>
<evidence type="ECO:0000313" key="2">
    <source>
        <dbReference type="EMBL" id="KAJ1948689.1"/>
    </source>
</evidence>
<feature type="region of interest" description="Disordered" evidence="1">
    <location>
        <begin position="90"/>
        <end position="124"/>
    </location>
</feature>
<feature type="region of interest" description="Disordered" evidence="1">
    <location>
        <begin position="1"/>
        <end position="52"/>
    </location>
</feature>
<gene>
    <name evidence="2" type="ORF">IWQ62_006856</name>
</gene>
<sequence length="124" mass="13152">MDCEHRLPQQPYSADAASHDYRFGMVSSGPKPDAQQQGPRHYPPHSQVAHPSQVPRLIESGKPVYFGTNPPPAGAAAAGSYPRPLPANAIGYGGANHRHLHHSVPGRNMGPPPPLPYSGQPASV</sequence>
<evidence type="ECO:0000256" key="1">
    <source>
        <dbReference type="SAM" id="MobiDB-lite"/>
    </source>
</evidence>
<proteinExistence type="predicted"/>
<dbReference type="EMBL" id="JANBPY010004243">
    <property type="protein sequence ID" value="KAJ1948689.1"/>
    <property type="molecule type" value="Genomic_DNA"/>
</dbReference>
<evidence type="ECO:0000313" key="3">
    <source>
        <dbReference type="Proteomes" id="UP001150925"/>
    </source>
</evidence>
<comment type="caution">
    <text evidence="2">The sequence shown here is derived from an EMBL/GenBank/DDBJ whole genome shotgun (WGS) entry which is preliminary data.</text>
</comment>
<dbReference type="AlphaFoldDB" id="A0A9W8AMQ5"/>
<dbReference type="Proteomes" id="UP001150925">
    <property type="component" value="Unassembled WGS sequence"/>
</dbReference>
<name>A0A9W8AMQ5_9FUNG</name>
<reference evidence="2" key="1">
    <citation type="submission" date="2022-07" db="EMBL/GenBank/DDBJ databases">
        <title>Phylogenomic reconstructions and comparative analyses of Kickxellomycotina fungi.</title>
        <authorList>
            <person name="Reynolds N.K."/>
            <person name="Stajich J.E."/>
            <person name="Barry K."/>
            <person name="Grigoriev I.V."/>
            <person name="Crous P."/>
            <person name="Smith M.E."/>
        </authorList>
    </citation>
    <scope>NUCLEOTIDE SEQUENCE</scope>
    <source>
        <strain evidence="2">RSA 1196</strain>
    </source>
</reference>
<keyword evidence="3" id="KW-1185">Reference proteome</keyword>
<organism evidence="2 3">
    <name type="scientific">Dispira parvispora</name>
    <dbReference type="NCBI Taxonomy" id="1520584"/>
    <lineage>
        <taxon>Eukaryota</taxon>
        <taxon>Fungi</taxon>
        <taxon>Fungi incertae sedis</taxon>
        <taxon>Zoopagomycota</taxon>
        <taxon>Kickxellomycotina</taxon>
        <taxon>Dimargaritomycetes</taxon>
        <taxon>Dimargaritales</taxon>
        <taxon>Dimargaritaceae</taxon>
        <taxon>Dispira</taxon>
    </lineage>
</organism>